<accession>A0A067DA74</accession>
<protein>
    <submittedName>
        <fullName evidence="1">Uncharacterized protein</fullName>
    </submittedName>
</protein>
<evidence type="ECO:0000313" key="1">
    <source>
        <dbReference type="EMBL" id="KDO39899.1"/>
    </source>
</evidence>
<dbReference type="EMBL" id="KK786234">
    <property type="protein sequence ID" value="KDO39899.1"/>
    <property type="molecule type" value="Genomic_DNA"/>
</dbReference>
<dbReference type="EMBL" id="KK786234">
    <property type="protein sequence ID" value="KDO39900.1"/>
    <property type="molecule type" value="Genomic_DNA"/>
</dbReference>
<dbReference type="Proteomes" id="UP000027120">
    <property type="component" value="Unassembled WGS sequence"/>
</dbReference>
<sequence>MRNLLTMLDILYLHSHRYQIVPDFYG</sequence>
<keyword evidence="2" id="KW-1185">Reference proteome</keyword>
<gene>
    <name evidence="1" type="ORF">CISIN_1g0336061mg</name>
</gene>
<feature type="non-terminal residue" evidence="1">
    <location>
        <position position="26"/>
    </location>
</feature>
<reference evidence="1 2" key="1">
    <citation type="submission" date="2014-04" db="EMBL/GenBank/DDBJ databases">
        <authorList>
            <consortium name="International Citrus Genome Consortium"/>
            <person name="Gmitter F."/>
            <person name="Chen C."/>
            <person name="Farmerie W."/>
            <person name="Harkins T."/>
            <person name="Desany B."/>
            <person name="Mohiuddin M."/>
            <person name="Kodira C."/>
            <person name="Borodovsky M."/>
            <person name="Lomsadze A."/>
            <person name="Burns P."/>
            <person name="Jenkins J."/>
            <person name="Prochnik S."/>
            <person name="Shu S."/>
            <person name="Chapman J."/>
            <person name="Pitluck S."/>
            <person name="Schmutz J."/>
            <person name="Rokhsar D."/>
        </authorList>
    </citation>
    <scope>NUCLEOTIDE SEQUENCE</scope>
</reference>
<evidence type="ECO:0000313" key="2">
    <source>
        <dbReference type="Proteomes" id="UP000027120"/>
    </source>
</evidence>
<proteinExistence type="predicted"/>
<organism evidence="1 2">
    <name type="scientific">Citrus sinensis</name>
    <name type="common">Sweet orange</name>
    <name type="synonym">Citrus aurantium var. sinensis</name>
    <dbReference type="NCBI Taxonomy" id="2711"/>
    <lineage>
        <taxon>Eukaryota</taxon>
        <taxon>Viridiplantae</taxon>
        <taxon>Streptophyta</taxon>
        <taxon>Embryophyta</taxon>
        <taxon>Tracheophyta</taxon>
        <taxon>Spermatophyta</taxon>
        <taxon>Magnoliopsida</taxon>
        <taxon>eudicotyledons</taxon>
        <taxon>Gunneridae</taxon>
        <taxon>Pentapetalae</taxon>
        <taxon>rosids</taxon>
        <taxon>malvids</taxon>
        <taxon>Sapindales</taxon>
        <taxon>Rutaceae</taxon>
        <taxon>Aurantioideae</taxon>
        <taxon>Citrus</taxon>
    </lineage>
</organism>
<name>A0A067DA74_CITSI</name>
<dbReference type="AlphaFoldDB" id="A0A067DA74"/>